<dbReference type="AlphaFoldDB" id="A0A1I7YLK7"/>
<evidence type="ECO:0000313" key="1">
    <source>
        <dbReference type="Proteomes" id="UP000095287"/>
    </source>
</evidence>
<reference evidence="2" key="1">
    <citation type="submission" date="2016-11" db="UniProtKB">
        <authorList>
            <consortium name="WormBaseParasite"/>
        </authorList>
    </citation>
    <scope>IDENTIFICATION</scope>
</reference>
<name>A0A1I7YLK7_9BILA</name>
<protein>
    <submittedName>
        <fullName evidence="2">Uncharacterized protein</fullName>
    </submittedName>
</protein>
<proteinExistence type="predicted"/>
<accession>A0A1I7YLK7</accession>
<organism evidence="1 2">
    <name type="scientific">Steinernema glaseri</name>
    <dbReference type="NCBI Taxonomy" id="37863"/>
    <lineage>
        <taxon>Eukaryota</taxon>
        <taxon>Metazoa</taxon>
        <taxon>Ecdysozoa</taxon>
        <taxon>Nematoda</taxon>
        <taxon>Chromadorea</taxon>
        <taxon>Rhabditida</taxon>
        <taxon>Tylenchina</taxon>
        <taxon>Panagrolaimomorpha</taxon>
        <taxon>Strongyloidoidea</taxon>
        <taxon>Steinernematidae</taxon>
        <taxon>Steinernema</taxon>
    </lineage>
</organism>
<sequence>MVAHFFRLGTSLNSKSEGSTFGPRIKKDLQSLMVLMVNPSNIFLPFPLFGVLRDCEVSIHCIASFRVESRLSPQQTDDKLRYHLSQLFPESAVAAVMNAHPDETDPQKLCQRILALQQGFQDSSD</sequence>
<keyword evidence="1" id="KW-1185">Reference proteome</keyword>
<evidence type="ECO:0000313" key="2">
    <source>
        <dbReference type="WBParaSite" id="L893_g17581.t1"/>
    </source>
</evidence>
<dbReference type="WBParaSite" id="L893_g17581.t1">
    <property type="protein sequence ID" value="L893_g17581.t1"/>
    <property type="gene ID" value="L893_g17581"/>
</dbReference>
<dbReference type="Proteomes" id="UP000095287">
    <property type="component" value="Unplaced"/>
</dbReference>